<gene>
    <name evidence="1" type="ORF">F8566_44770</name>
</gene>
<organism evidence="1 2">
    <name type="scientific">Actinomadura rudentiformis</name>
    <dbReference type="NCBI Taxonomy" id="359158"/>
    <lineage>
        <taxon>Bacteria</taxon>
        <taxon>Bacillati</taxon>
        <taxon>Actinomycetota</taxon>
        <taxon>Actinomycetes</taxon>
        <taxon>Streptosporangiales</taxon>
        <taxon>Thermomonosporaceae</taxon>
        <taxon>Actinomadura</taxon>
    </lineage>
</organism>
<dbReference type="Proteomes" id="UP000468735">
    <property type="component" value="Unassembled WGS sequence"/>
</dbReference>
<protein>
    <submittedName>
        <fullName evidence="1">Uncharacterized protein</fullName>
    </submittedName>
</protein>
<evidence type="ECO:0000313" key="2">
    <source>
        <dbReference type="Proteomes" id="UP000468735"/>
    </source>
</evidence>
<dbReference type="AlphaFoldDB" id="A0A6H9YNU8"/>
<sequence length="203" mass="22902">MRDGTDLERLRGAFAELNERGFGADFDLAWRAFTKQDAAAETPRGPKGFLYSYAQAYADAFYAEEGWGVAEQPMPDWVKNEIEAMKPELLAAAGIDPDEHAETVEGVERGDYDADELHDDYVALVEEWEKIDDNHARVREALRHERIHRWHTLLRPLVIGWYSPDHLGEIVEVLTSYGLDVTPPPNEKTVIFVNPSPPQPASG</sequence>
<reference evidence="1 2" key="1">
    <citation type="submission" date="2019-09" db="EMBL/GenBank/DDBJ databases">
        <title>Actinomadura physcomitrii sp. nov., a novel actinomycete isolated from moss [Physcomitrium sphaericum (Ludw) Fuernr].</title>
        <authorList>
            <person name="Zhuang X."/>
            <person name="Liu C."/>
        </authorList>
    </citation>
    <scope>NUCLEOTIDE SEQUENCE [LARGE SCALE GENOMIC DNA]</scope>
    <source>
        <strain evidence="1 2">HMC1</strain>
    </source>
</reference>
<comment type="caution">
    <text evidence="1">The sequence shown here is derived from an EMBL/GenBank/DDBJ whole genome shotgun (WGS) entry which is preliminary data.</text>
</comment>
<dbReference type="OrthoDB" id="9824449at2"/>
<evidence type="ECO:0000313" key="1">
    <source>
        <dbReference type="EMBL" id="KAB2340632.1"/>
    </source>
</evidence>
<keyword evidence="2" id="KW-1185">Reference proteome</keyword>
<name>A0A6H9YNU8_9ACTN</name>
<dbReference type="RefSeq" id="WP_151569636.1">
    <property type="nucleotide sequence ID" value="NZ_WBMT01000029.1"/>
</dbReference>
<dbReference type="EMBL" id="WBMT01000029">
    <property type="protein sequence ID" value="KAB2340632.1"/>
    <property type="molecule type" value="Genomic_DNA"/>
</dbReference>
<proteinExistence type="predicted"/>
<accession>A0A6H9YNU8</accession>